<reference evidence="3 4" key="1">
    <citation type="submission" date="2018-09" db="EMBL/GenBank/DDBJ databases">
        <title>Genomic investigation of the strawberry pathogen Phytophthora fragariae indicates pathogenicity is determined by transcriptional variation in three key races.</title>
        <authorList>
            <person name="Adams T.M."/>
            <person name="Armitage A.D."/>
            <person name="Sobczyk M.K."/>
            <person name="Bates H.J."/>
            <person name="Dunwell J.M."/>
            <person name="Nellist C.F."/>
            <person name="Harrison R.J."/>
        </authorList>
    </citation>
    <scope>NUCLEOTIDE SEQUENCE [LARGE SCALE GENOMIC DNA]</scope>
    <source>
        <strain evidence="1 3">SCRP249</strain>
        <strain evidence="2 4">SCRP324</strain>
    </source>
</reference>
<evidence type="ECO:0000313" key="4">
    <source>
        <dbReference type="Proteomes" id="UP000435112"/>
    </source>
</evidence>
<comment type="caution">
    <text evidence="1">The sequence shown here is derived from an EMBL/GenBank/DDBJ whole genome shotgun (WGS) entry which is preliminary data.</text>
</comment>
<dbReference type="Proteomes" id="UP000435112">
    <property type="component" value="Unassembled WGS sequence"/>
</dbReference>
<dbReference type="Proteomes" id="UP000429607">
    <property type="component" value="Unassembled WGS sequence"/>
</dbReference>
<evidence type="ECO:0000313" key="2">
    <source>
        <dbReference type="EMBL" id="KAE8951021.1"/>
    </source>
</evidence>
<name>A0A6A3G2Z4_9STRA</name>
<dbReference type="AlphaFoldDB" id="A0A6A3G2Z4"/>
<accession>A0A6A3G2Z4</accession>
<evidence type="ECO:0000313" key="3">
    <source>
        <dbReference type="Proteomes" id="UP000429607"/>
    </source>
</evidence>
<proteinExistence type="predicted"/>
<sequence>MKRSMDVASYVLRVTKKPGAKAGRPKSLKDRQIRQFVHRAATGG</sequence>
<protein>
    <submittedName>
        <fullName evidence="1">Uncharacterized protein</fullName>
    </submittedName>
</protein>
<dbReference type="EMBL" id="QXFU01013161">
    <property type="protein sequence ID" value="KAE8951021.1"/>
    <property type="molecule type" value="Genomic_DNA"/>
</dbReference>
<organism evidence="1 3">
    <name type="scientific">Phytophthora rubi</name>
    <dbReference type="NCBI Taxonomy" id="129364"/>
    <lineage>
        <taxon>Eukaryota</taxon>
        <taxon>Sar</taxon>
        <taxon>Stramenopiles</taxon>
        <taxon>Oomycota</taxon>
        <taxon>Peronosporomycetes</taxon>
        <taxon>Peronosporales</taxon>
        <taxon>Peronosporaceae</taxon>
        <taxon>Phytophthora</taxon>
    </lineage>
</organism>
<evidence type="ECO:0000313" key="1">
    <source>
        <dbReference type="EMBL" id="KAE8951017.1"/>
    </source>
</evidence>
<gene>
    <name evidence="1" type="ORF">PR001_g33907</name>
    <name evidence="2" type="ORF">PR002_g33104</name>
</gene>
<dbReference type="EMBL" id="QXFV01013257">
    <property type="protein sequence ID" value="KAE8951017.1"/>
    <property type="molecule type" value="Genomic_DNA"/>
</dbReference>